<dbReference type="KEGG" id="olu:OSTLU_32283"/>
<keyword evidence="1" id="KW-0413">Isomerase</keyword>
<dbReference type="STRING" id="436017.A4RZ76"/>
<dbReference type="GO" id="GO:0003723">
    <property type="term" value="F:RNA binding"/>
    <property type="evidence" value="ECO:0007669"/>
    <property type="project" value="InterPro"/>
</dbReference>
<dbReference type="PANTHER" id="PTHR11142">
    <property type="entry name" value="PSEUDOURIDYLATE SYNTHASE"/>
    <property type="match status" value="1"/>
</dbReference>
<feature type="region of interest" description="Disordered" evidence="2">
    <location>
        <begin position="1"/>
        <end position="29"/>
    </location>
</feature>
<dbReference type="Gene3D" id="3.30.70.580">
    <property type="entry name" value="Pseudouridine synthase I, catalytic domain, N-terminal subdomain"/>
    <property type="match status" value="1"/>
</dbReference>
<dbReference type="OMA" id="GYTEFDP"/>
<sequence length="422" mass="45256">MATARVPPPVGATSRASDASDANASDDARVATRHPCQTLVLDDGATAGCEFNVGRWDPVQQSAFADDRPWRGVERFFRRCVRGDACLRELGLSAAEIVFASGDDAGASGGRRRREGRRTFAAKCTYHGPSFAGFAWNASRDFAYDGTFEPGCASVSAALQLALRPVLDKTRPTPSAGRTDRGVSALASCVSLWSKSDAISAAEIERLVNEDSAPGKAGLLRVSDVRETGSAFHATFAAKSRRYVYCLPKNQAFRESRTPKADLDARIIDRILAALVRECANAPIDMHAFARGTPPGKSSVVTFRVARAFEAKLPSPPGDGADSDNDSKVTAGVRRSKSRNDAHDDTIDITDIDADEVIVIELVADRFLRKLIRCLVATTIREAAVFAGDDDVLLRIARSRERRAAAPPAPALGLAFAGVEYD</sequence>
<evidence type="ECO:0000256" key="2">
    <source>
        <dbReference type="SAM" id="MobiDB-lite"/>
    </source>
</evidence>
<dbReference type="InterPro" id="IPR020103">
    <property type="entry name" value="PsdUridine_synth_cat_dom_sf"/>
</dbReference>
<dbReference type="SUPFAM" id="SSF55120">
    <property type="entry name" value="Pseudouridine synthase"/>
    <property type="match status" value="1"/>
</dbReference>
<dbReference type="eggNOG" id="KOG2553">
    <property type="taxonomic scope" value="Eukaryota"/>
</dbReference>
<reference evidence="3 4" key="1">
    <citation type="journal article" date="2007" name="Proc. Natl. Acad. Sci. U.S.A.">
        <title>The tiny eukaryote Ostreococcus provides genomic insights into the paradox of plankton speciation.</title>
        <authorList>
            <person name="Palenik B."/>
            <person name="Grimwood J."/>
            <person name="Aerts A."/>
            <person name="Rouze P."/>
            <person name="Salamov A."/>
            <person name="Putnam N."/>
            <person name="Dupont C."/>
            <person name="Jorgensen R."/>
            <person name="Derelle E."/>
            <person name="Rombauts S."/>
            <person name="Zhou K."/>
            <person name="Otillar R."/>
            <person name="Merchant S.S."/>
            <person name="Podell S."/>
            <person name="Gaasterland T."/>
            <person name="Napoli C."/>
            <person name="Gendler K."/>
            <person name="Manuell A."/>
            <person name="Tai V."/>
            <person name="Vallon O."/>
            <person name="Piganeau G."/>
            <person name="Jancek S."/>
            <person name="Heijde M."/>
            <person name="Jabbari K."/>
            <person name="Bowler C."/>
            <person name="Lohr M."/>
            <person name="Robbens S."/>
            <person name="Werner G."/>
            <person name="Dubchak I."/>
            <person name="Pazour G.J."/>
            <person name="Ren Q."/>
            <person name="Paulsen I."/>
            <person name="Delwiche C."/>
            <person name="Schmutz J."/>
            <person name="Rokhsar D."/>
            <person name="Van de Peer Y."/>
            <person name="Moreau H."/>
            <person name="Grigoriev I.V."/>
        </authorList>
    </citation>
    <scope>NUCLEOTIDE SEQUENCE [LARGE SCALE GENOMIC DNA]</scope>
    <source>
        <strain evidence="3 4">CCE9901</strain>
    </source>
</reference>
<evidence type="ECO:0008006" key="5">
    <source>
        <dbReference type="Google" id="ProtNLM"/>
    </source>
</evidence>
<dbReference type="EMBL" id="CP000586">
    <property type="protein sequence ID" value="ABO96821.1"/>
    <property type="molecule type" value="Genomic_DNA"/>
</dbReference>
<dbReference type="Proteomes" id="UP000001568">
    <property type="component" value="Chromosome 6"/>
</dbReference>
<name>A4RZ76_OSTLU</name>
<feature type="compositionally biased region" description="Low complexity" evidence="2">
    <location>
        <begin position="12"/>
        <end position="25"/>
    </location>
</feature>
<dbReference type="OrthoDB" id="271910at2759"/>
<dbReference type="Gramene" id="ABO96821">
    <property type="protein sequence ID" value="ABO96821"/>
    <property type="gene ID" value="OSTLU_32283"/>
</dbReference>
<dbReference type="InterPro" id="IPR001406">
    <property type="entry name" value="PsdUridine_synth_TruA"/>
</dbReference>
<gene>
    <name evidence="3" type="ORF">OSTLU_32283</name>
</gene>
<dbReference type="PANTHER" id="PTHR11142:SF10">
    <property type="entry name" value="TRNA PSEUDOURIDINE SYNTHASE"/>
    <property type="match status" value="1"/>
</dbReference>
<keyword evidence="4" id="KW-1185">Reference proteome</keyword>
<dbReference type="InterPro" id="IPR020095">
    <property type="entry name" value="PsdUridine_synth_TruA_C"/>
</dbReference>
<dbReference type="InterPro" id="IPR020094">
    <property type="entry name" value="TruA/RsuA/RluB/E/F_N"/>
</dbReference>
<dbReference type="HOGENOM" id="CLU_521107_0_0_1"/>
<feature type="compositionally biased region" description="Pro residues" evidence="2">
    <location>
        <begin position="1"/>
        <end position="10"/>
    </location>
</feature>
<accession>A4RZ76</accession>
<feature type="region of interest" description="Disordered" evidence="2">
    <location>
        <begin position="312"/>
        <end position="341"/>
    </location>
</feature>
<dbReference type="GeneID" id="5002416"/>
<evidence type="ECO:0000256" key="1">
    <source>
        <dbReference type="ARBA" id="ARBA00023235"/>
    </source>
</evidence>
<dbReference type="GO" id="GO:0031119">
    <property type="term" value="P:tRNA pseudouridine synthesis"/>
    <property type="evidence" value="ECO:0007669"/>
    <property type="project" value="TreeGrafter"/>
</dbReference>
<organism evidence="3 4">
    <name type="scientific">Ostreococcus lucimarinus (strain CCE9901)</name>
    <dbReference type="NCBI Taxonomy" id="436017"/>
    <lineage>
        <taxon>Eukaryota</taxon>
        <taxon>Viridiplantae</taxon>
        <taxon>Chlorophyta</taxon>
        <taxon>Mamiellophyceae</taxon>
        <taxon>Mamiellales</taxon>
        <taxon>Bathycoccaceae</taxon>
        <taxon>Ostreococcus</taxon>
    </lineage>
</organism>
<proteinExistence type="predicted"/>
<protein>
    <recommendedName>
        <fullName evidence="5">tRNA pseudouridine synthase</fullName>
    </recommendedName>
</protein>
<dbReference type="RefSeq" id="XP_001418528.1">
    <property type="nucleotide sequence ID" value="XM_001418491.1"/>
</dbReference>
<dbReference type="AlphaFoldDB" id="A4RZ76"/>
<dbReference type="Gene3D" id="3.30.70.660">
    <property type="entry name" value="Pseudouridine synthase I, catalytic domain, C-terminal subdomain"/>
    <property type="match status" value="1"/>
</dbReference>
<dbReference type="GO" id="GO:0009982">
    <property type="term" value="F:pseudouridine synthase activity"/>
    <property type="evidence" value="ECO:0007669"/>
    <property type="project" value="InterPro"/>
</dbReference>
<evidence type="ECO:0000313" key="3">
    <source>
        <dbReference type="EMBL" id="ABO96821.1"/>
    </source>
</evidence>
<evidence type="ECO:0000313" key="4">
    <source>
        <dbReference type="Proteomes" id="UP000001568"/>
    </source>
</evidence>